<reference evidence="4" key="1">
    <citation type="submission" date="2020-06" db="EMBL/GenBank/DDBJ databases">
        <title>Draft genome of Bugula neritina, a colonial animal packing powerful symbionts and potential medicines.</title>
        <authorList>
            <person name="Rayko M."/>
        </authorList>
    </citation>
    <scope>NUCLEOTIDE SEQUENCE [LARGE SCALE GENOMIC DNA]</scope>
    <source>
        <strain evidence="4">Kwan_BN1</strain>
    </source>
</reference>
<comment type="function">
    <text evidence="3">Plays a central role in 2-thiolation of mcm(5)S(2)U at tRNA wobble positions of tRNA(Lys), tRNA(Glu) and tRNA(Gln). May act by forming a heterodimer with NCS6/CTU1 that ligates sulfur from thiocarboxylated URM1 onto the uridine of tRNAs at wobble position.</text>
</comment>
<evidence type="ECO:0000256" key="2">
    <source>
        <dbReference type="ARBA" id="ARBA00022694"/>
    </source>
</evidence>
<evidence type="ECO:0000313" key="4">
    <source>
        <dbReference type="EMBL" id="KAF6034398.1"/>
    </source>
</evidence>
<keyword evidence="2 3" id="KW-0819">tRNA processing</keyword>
<dbReference type="GO" id="GO:0016783">
    <property type="term" value="F:sulfurtransferase activity"/>
    <property type="evidence" value="ECO:0007669"/>
    <property type="project" value="TreeGrafter"/>
</dbReference>
<dbReference type="InterPro" id="IPR019407">
    <property type="entry name" value="CTU2"/>
</dbReference>
<gene>
    <name evidence="4" type="ORF">EB796_007297</name>
</gene>
<dbReference type="OrthoDB" id="25129at2759"/>
<accession>A0A7J7K9W3</accession>
<comment type="similarity">
    <text evidence="3">Belongs to the CTU2/NCS2 family.</text>
</comment>
<sequence length="438" mass="48515">MCTSLEDGGLSYLKINNESYKATICMKCKVKSPQVVIRVNDAFCRECFLMYCTHKFRSAFGKSKIIRDGEKVLVAFSGGQASTAMLHLVKEGKSVRAQKKLRFVPGLIYVDEGAVLGHSNEDRQRIIDRISELFMDSGYEHHIIKLEQVFSEEFSDATLLSPNNAEVKTSQERLQQLFDSVQTITAKEQFLRTLRQQLISQVAKSQGYSKVIIGDTSSRLSVALLSSMAQGKGAHIAYDTSLIDDRYDQLLLIRPMREFTSKEVTMYNRFYGLNPLVVPTFTTKATSGASIDKLTETFVSGLQAEFPSTVSTIMRTGDKLSNGKVSMPDADGNTTSPCMLCLAPLDISVAESSALGSVRYTNQLAASRKSDSPTSSADNISASLERSCDLNSYDSSCCYSCQRLLEDMPQPKFLPGAVFSREQSRLAMKSYIEENLLS</sequence>
<protein>
    <recommendedName>
        <fullName evidence="3">Cytoplasmic tRNA 2-thiolation protein 2</fullName>
    </recommendedName>
</protein>
<dbReference type="EMBL" id="VXIV02001087">
    <property type="protein sequence ID" value="KAF6034398.1"/>
    <property type="molecule type" value="Genomic_DNA"/>
</dbReference>
<dbReference type="UniPathway" id="UPA00988"/>
<dbReference type="Gene3D" id="3.40.50.620">
    <property type="entry name" value="HUPs"/>
    <property type="match status" value="1"/>
</dbReference>
<dbReference type="Pfam" id="PF10288">
    <property type="entry name" value="CTU2"/>
    <property type="match status" value="1"/>
</dbReference>
<organism evidence="4 5">
    <name type="scientific">Bugula neritina</name>
    <name type="common">Brown bryozoan</name>
    <name type="synonym">Sertularia neritina</name>
    <dbReference type="NCBI Taxonomy" id="10212"/>
    <lineage>
        <taxon>Eukaryota</taxon>
        <taxon>Metazoa</taxon>
        <taxon>Spiralia</taxon>
        <taxon>Lophotrochozoa</taxon>
        <taxon>Bryozoa</taxon>
        <taxon>Gymnolaemata</taxon>
        <taxon>Cheilostomatida</taxon>
        <taxon>Flustrina</taxon>
        <taxon>Buguloidea</taxon>
        <taxon>Bugulidae</taxon>
        <taxon>Bugula</taxon>
    </lineage>
</organism>
<dbReference type="GO" id="GO:0005829">
    <property type="term" value="C:cytosol"/>
    <property type="evidence" value="ECO:0007669"/>
    <property type="project" value="TreeGrafter"/>
</dbReference>
<dbReference type="GO" id="GO:0016779">
    <property type="term" value="F:nucleotidyltransferase activity"/>
    <property type="evidence" value="ECO:0007669"/>
    <property type="project" value="UniProtKB-UniRule"/>
</dbReference>
<dbReference type="SUPFAM" id="SSF52402">
    <property type="entry name" value="Adenine nucleotide alpha hydrolases-like"/>
    <property type="match status" value="1"/>
</dbReference>
<comment type="subcellular location">
    <subcellularLocation>
        <location evidence="3">Cytoplasm</location>
    </subcellularLocation>
</comment>
<name>A0A7J7K9W3_BUGNE</name>
<dbReference type="GO" id="GO:0002143">
    <property type="term" value="P:tRNA wobble position uridine thiolation"/>
    <property type="evidence" value="ECO:0007669"/>
    <property type="project" value="TreeGrafter"/>
</dbReference>
<dbReference type="PANTHER" id="PTHR20882:SF14">
    <property type="entry name" value="CYTOPLASMIC TRNA 2-THIOLATION PROTEIN 2"/>
    <property type="match status" value="1"/>
</dbReference>
<dbReference type="InterPro" id="IPR014729">
    <property type="entry name" value="Rossmann-like_a/b/a_fold"/>
</dbReference>
<evidence type="ECO:0000256" key="3">
    <source>
        <dbReference type="HAMAP-Rule" id="MF_03054"/>
    </source>
</evidence>
<dbReference type="AlphaFoldDB" id="A0A7J7K9W3"/>
<dbReference type="GO" id="GO:0032447">
    <property type="term" value="P:protein urmylation"/>
    <property type="evidence" value="ECO:0007669"/>
    <property type="project" value="UniProtKB-UniRule"/>
</dbReference>
<comment type="caution">
    <text evidence="4">The sequence shown here is derived from an EMBL/GenBank/DDBJ whole genome shotgun (WGS) entry which is preliminary data.</text>
</comment>
<evidence type="ECO:0000313" key="5">
    <source>
        <dbReference type="Proteomes" id="UP000593567"/>
    </source>
</evidence>
<dbReference type="HAMAP" id="MF_03054">
    <property type="entry name" value="CTU2"/>
    <property type="match status" value="1"/>
</dbReference>
<dbReference type="Proteomes" id="UP000593567">
    <property type="component" value="Unassembled WGS sequence"/>
</dbReference>
<proteinExistence type="inferred from homology"/>
<dbReference type="GO" id="GO:0000049">
    <property type="term" value="F:tRNA binding"/>
    <property type="evidence" value="ECO:0007669"/>
    <property type="project" value="InterPro"/>
</dbReference>
<dbReference type="PANTHER" id="PTHR20882">
    <property type="entry name" value="CYTOPLASMIC TRNA 2-THIOLATION PROTEIN 2"/>
    <property type="match status" value="1"/>
</dbReference>
<keyword evidence="1 3" id="KW-0963">Cytoplasm</keyword>
<evidence type="ECO:0000256" key="1">
    <source>
        <dbReference type="ARBA" id="ARBA00022490"/>
    </source>
</evidence>
<comment type="pathway">
    <text evidence="3">tRNA modification; 5-methoxycarbonylmethyl-2-thiouridine-tRNA biosynthesis.</text>
</comment>
<keyword evidence="5" id="KW-1185">Reference proteome</keyword>